<accession>A0AAP9DBV2</accession>
<dbReference type="Proteomes" id="UP000317812">
    <property type="component" value="Chromosome"/>
</dbReference>
<name>A0AAP9DBV2_9ENTR</name>
<dbReference type="EMBL" id="CP035382">
    <property type="protein sequence ID" value="QDK19667.1"/>
    <property type="molecule type" value="Genomic_DNA"/>
</dbReference>
<organism evidence="2 3">
    <name type="scientific">Leclercia adecarboxylata</name>
    <dbReference type="NCBI Taxonomy" id="83655"/>
    <lineage>
        <taxon>Bacteria</taxon>
        <taxon>Pseudomonadati</taxon>
        <taxon>Pseudomonadota</taxon>
        <taxon>Gammaproteobacteria</taxon>
        <taxon>Enterobacterales</taxon>
        <taxon>Enterobacteriaceae</taxon>
        <taxon>Leclercia</taxon>
    </lineage>
</organism>
<dbReference type="InterPro" id="IPR035093">
    <property type="entry name" value="RelE/ParE_toxin_dom_sf"/>
</dbReference>
<dbReference type="PANTHER" id="PTHR38813">
    <property type="match status" value="1"/>
</dbReference>
<protein>
    <submittedName>
        <fullName evidence="2">Type II toxin-antitoxin system RelE/ParE family toxin</fullName>
    </submittedName>
</protein>
<reference evidence="2 3" key="1">
    <citation type="submission" date="2019-01" db="EMBL/GenBank/DDBJ databases">
        <title>Florfenicol resistance in Enterobacteriaceae and whole-genome sequence analysis of florfenicol-resistant Leclercia adecarboxylata strain R25.</title>
        <authorList>
            <person name="Bao Q."/>
            <person name="Ying Y."/>
        </authorList>
    </citation>
    <scope>NUCLEOTIDE SEQUENCE [LARGE SCALE GENOMIC DNA]</scope>
    <source>
        <strain evidence="2 3">R25</strain>
    </source>
</reference>
<sequence>MKIVWSRTAKRDLAKIDKRYQTRIEEKMAAINDRNAPRPDIKKLDMGEDYYRLRTGDYRVIFIFQGESRDVCYIVAVKRRTSTTYLHEENTLYGCTNDQ</sequence>
<proteinExistence type="predicted"/>
<gene>
    <name evidence="2" type="ORF">ES815_15705</name>
</gene>
<dbReference type="InterPro" id="IPR007712">
    <property type="entry name" value="RelE/ParE_toxin"/>
</dbReference>
<dbReference type="RefSeq" id="WP_142488624.1">
    <property type="nucleotide sequence ID" value="NZ_CP035382.1"/>
</dbReference>
<keyword evidence="1" id="KW-1277">Toxin-antitoxin system</keyword>
<dbReference type="Gene3D" id="3.30.2310.20">
    <property type="entry name" value="RelE-like"/>
    <property type="match status" value="1"/>
</dbReference>
<dbReference type="AlphaFoldDB" id="A0AAP9DBV2"/>
<dbReference type="Pfam" id="PF05016">
    <property type="entry name" value="ParE_toxin"/>
    <property type="match status" value="1"/>
</dbReference>
<dbReference type="PANTHER" id="PTHR38813:SF1">
    <property type="entry name" value="TOXIN RELE1-RELATED"/>
    <property type="match status" value="1"/>
</dbReference>
<evidence type="ECO:0000313" key="2">
    <source>
        <dbReference type="EMBL" id="QDK19667.1"/>
    </source>
</evidence>
<evidence type="ECO:0000313" key="3">
    <source>
        <dbReference type="Proteomes" id="UP000317812"/>
    </source>
</evidence>
<dbReference type="SUPFAM" id="SSF143011">
    <property type="entry name" value="RelE-like"/>
    <property type="match status" value="1"/>
</dbReference>
<evidence type="ECO:0000256" key="1">
    <source>
        <dbReference type="ARBA" id="ARBA00022649"/>
    </source>
</evidence>
<dbReference type="InterPro" id="IPR052747">
    <property type="entry name" value="TA_system_RelE_toxin"/>
</dbReference>